<dbReference type="Gene3D" id="3.90.1640.10">
    <property type="entry name" value="inorganic pyrophosphatase (n-terminal core)"/>
    <property type="match status" value="1"/>
</dbReference>
<dbReference type="PANTHER" id="PTHR47618">
    <property type="entry name" value="BIFUNCTIONAL OLIGORIBONUCLEASE AND PAP PHOSPHATASE NRNA"/>
    <property type="match status" value="1"/>
</dbReference>
<name>A0A2H0TCE5_9BACT</name>
<proteinExistence type="predicted"/>
<dbReference type="EMBL" id="PFCO01000009">
    <property type="protein sequence ID" value="PIR69228.1"/>
    <property type="molecule type" value="Genomic_DNA"/>
</dbReference>
<reference evidence="2" key="1">
    <citation type="submission" date="2017-09" db="EMBL/GenBank/DDBJ databases">
        <title>Depth-based differentiation of microbial function through sediment-hosted aquifers and enrichment of novel symbionts in the deep terrestrial subsurface.</title>
        <authorList>
            <person name="Probst A.J."/>
            <person name="Ladd B."/>
            <person name="Jarett J.K."/>
            <person name="Geller-Mcgrath D.E."/>
            <person name="Sieber C.M.K."/>
            <person name="Emerson J.B."/>
            <person name="Anantharaman K."/>
            <person name="Thomas B.C."/>
            <person name="Malmstrom R."/>
            <person name="Stieglmeier M."/>
            <person name="Klingl A."/>
            <person name="Woyke T."/>
            <person name="Ryan C.M."/>
            <person name="Banfield J.F."/>
        </authorList>
    </citation>
    <scope>NUCLEOTIDE SEQUENCE [LARGE SCALE GENOMIC DNA]</scope>
</reference>
<dbReference type="PANTHER" id="PTHR47618:SF1">
    <property type="entry name" value="BIFUNCTIONAL OLIGORIBONUCLEASE AND PAP PHOSPHATASE NRNA"/>
    <property type="match status" value="1"/>
</dbReference>
<accession>A0A2H0TCE5</accession>
<evidence type="ECO:0000313" key="1">
    <source>
        <dbReference type="EMBL" id="PIR69228.1"/>
    </source>
</evidence>
<dbReference type="InterPro" id="IPR038763">
    <property type="entry name" value="DHH_sf"/>
</dbReference>
<gene>
    <name evidence="1" type="ORF">COU47_03970</name>
</gene>
<dbReference type="SUPFAM" id="SSF64182">
    <property type="entry name" value="DHH phosphoesterases"/>
    <property type="match status" value="1"/>
</dbReference>
<evidence type="ECO:0000313" key="2">
    <source>
        <dbReference type="Proteomes" id="UP000231503"/>
    </source>
</evidence>
<dbReference type="AlphaFoldDB" id="A0A2H0TCE5"/>
<sequence length="374" mass="41477">MHSGGKLYLYKEVAEMIDKSAEEGRALNNLGLSADRVEKFKSIVKSVKGNFLILITQIDPDALGAAYAFQAVLSNLKASDSRIKLYWCGQPGMAQNRAIVNLGSLSQHFNMVDKMSVGKNDILILIDSSATNDSRIPESLRPLRPVMVFDHHDGDVASQEEGEDQFFCIDNEVGSASTLIEELAVATDTELTEYRPLFLAFGIYNDTKQLASSSRRDRESYGRLTEKANQQELQMLINFPLSENYFDSLQYALNHRKQKGGRIVMNAGQLKEDSGDDLSVIADLMLRQKGVDLAVVWGMIGQKVRISARSSDLGTLLGDELRKKFSSGGAKLTPSLTSEGGVTINIDFGIWWSEGVREHAEKLVSERINELIFE</sequence>
<organism evidence="1 2">
    <name type="scientific">Candidatus Niyogibacteria bacterium CG10_big_fil_rev_8_21_14_0_10_46_36</name>
    <dbReference type="NCBI Taxonomy" id="1974726"/>
    <lineage>
        <taxon>Bacteria</taxon>
        <taxon>Candidatus Niyogiibacteriota</taxon>
    </lineage>
</organism>
<comment type="caution">
    <text evidence="1">The sequence shown here is derived from an EMBL/GenBank/DDBJ whole genome shotgun (WGS) entry which is preliminary data.</text>
</comment>
<dbReference type="InterPro" id="IPR051319">
    <property type="entry name" value="Oligoribo/pAp-PDE_c-di-AMP_PDE"/>
</dbReference>
<dbReference type="Proteomes" id="UP000231503">
    <property type="component" value="Unassembled WGS sequence"/>
</dbReference>
<protein>
    <submittedName>
        <fullName evidence="1">Uncharacterized protein</fullName>
    </submittedName>
</protein>